<evidence type="ECO:0000313" key="7">
    <source>
        <dbReference type="EMBL" id="MBD7908023.1"/>
    </source>
</evidence>
<evidence type="ECO:0000256" key="1">
    <source>
        <dbReference type="ARBA" id="ARBA00004127"/>
    </source>
</evidence>
<protein>
    <submittedName>
        <fullName evidence="7">DUF1232 domain-containing protein</fullName>
    </submittedName>
</protein>
<dbReference type="InterPro" id="IPR010652">
    <property type="entry name" value="DUF1232"/>
</dbReference>
<keyword evidence="3 5" id="KW-1133">Transmembrane helix</keyword>
<dbReference type="Proteomes" id="UP000659496">
    <property type="component" value="Unassembled WGS sequence"/>
</dbReference>
<evidence type="ECO:0000256" key="5">
    <source>
        <dbReference type="SAM" id="Phobius"/>
    </source>
</evidence>
<keyword evidence="4 5" id="KW-0472">Membrane</keyword>
<dbReference type="Pfam" id="PF06803">
    <property type="entry name" value="DUF1232"/>
    <property type="match status" value="1"/>
</dbReference>
<comment type="caution">
    <text evidence="7">The sequence shown here is derived from an EMBL/GenBank/DDBJ whole genome shotgun (WGS) entry which is preliminary data.</text>
</comment>
<evidence type="ECO:0000313" key="8">
    <source>
        <dbReference type="Proteomes" id="UP000659496"/>
    </source>
</evidence>
<feature type="domain" description="DUF1232" evidence="6">
    <location>
        <begin position="52"/>
        <end position="87"/>
    </location>
</feature>
<sequence length="140" mass="15780">MENTKRDYSKYFTDKKFWDKVLKFGKSAGVKVTYTALILYYTIQKPLVPAKAKAVVYGALGYFIFPFDVIPDVIPVAGYADDIGMLLGALAIIAMYIDTDTKQQARNKIVEWFGESVMDEVASIDDEIEKKKKKSEDGKS</sequence>
<proteinExistence type="predicted"/>
<evidence type="ECO:0000256" key="4">
    <source>
        <dbReference type="ARBA" id="ARBA00023136"/>
    </source>
</evidence>
<dbReference type="EMBL" id="JACSQY010000003">
    <property type="protein sequence ID" value="MBD7908023.1"/>
    <property type="molecule type" value="Genomic_DNA"/>
</dbReference>
<keyword evidence="8" id="KW-1185">Reference proteome</keyword>
<dbReference type="RefSeq" id="WP_191689158.1">
    <property type="nucleotide sequence ID" value="NZ_JACSQY010000003.1"/>
</dbReference>
<feature type="transmembrane region" description="Helical" evidence="5">
    <location>
        <begin position="76"/>
        <end position="97"/>
    </location>
</feature>
<comment type="subcellular location">
    <subcellularLocation>
        <location evidence="1">Endomembrane system</location>
        <topology evidence="1">Multi-pass membrane protein</topology>
    </subcellularLocation>
</comment>
<evidence type="ECO:0000259" key="6">
    <source>
        <dbReference type="Pfam" id="PF06803"/>
    </source>
</evidence>
<name>A0ABR8PIN9_9BACL</name>
<gene>
    <name evidence="7" type="ORF">H9659_06755</name>
</gene>
<keyword evidence="2 5" id="KW-0812">Transmembrane</keyword>
<evidence type="ECO:0000256" key="3">
    <source>
        <dbReference type="ARBA" id="ARBA00022989"/>
    </source>
</evidence>
<evidence type="ECO:0000256" key="2">
    <source>
        <dbReference type="ARBA" id="ARBA00022692"/>
    </source>
</evidence>
<reference evidence="7 8" key="1">
    <citation type="submission" date="2020-08" db="EMBL/GenBank/DDBJ databases">
        <title>A Genomic Blueprint of the Chicken Gut Microbiome.</title>
        <authorList>
            <person name="Gilroy R."/>
            <person name="Ravi A."/>
            <person name="Getino M."/>
            <person name="Pursley I."/>
            <person name="Horton D.L."/>
            <person name="Alikhan N.-F."/>
            <person name="Baker D."/>
            <person name="Gharbi K."/>
            <person name="Hall N."/>
            <person name="Watson M."/>
            <person name="Adriaenssens E.M."/>
            <person name="Foster-Nyarko E."/>
            <person name="Jarju S."/>
            <person name="Secka A."/>
            <person name="Antonio M."/>
            <person name="Oren A."/>
            <person name="Chaudhuri R."/>
            <person name="La Ragione R.M."/>
            <person name="Hildebrand F."/>
            <person name="Pallen M.J."/>
        </authorList>
    </citation>
    <scope>NUCLEOTIDE SEQUENCE [LARGE SCALE GENOMIC DNA]</scope>
    <source>
        <strain evidence="7 8">Sa3CUA8</strain>
    </source>
</reference>
<accession>A0ABR8PIN9</accession>
<organism evidence="7 8">
    <name type="scientific">Sporosarcina gallistercoris</name>
    <dbReference type="NCBI Taxonomy" id="2762245"/>
    <lineage>
        <taxon>Bacteria</taxon>
        <taxon>Bacillati</taxon>
        <taxon>Bacillota</taxon>
        <taxon>Bacilli</taxon>
        <taxon>Bacillales</taxon>
        <taxon>Caryophanaceae</taxon>
        <taxon>Sporosarcina</taxon>
    </lineage>
</organism>